<reference evidence="1 2" key="1">
    <citation type="submission" date="2018-03" db="EMBL/GenBank/DDBJ databases">
        <authorList>
            <person name="Guldener U."/>
        </authorList>
    </citation>
    <scope>NUCLEOTIDE SEQUENCE [LARGE SCALE GENOMIC DNA]</scope>
    <source>
        <strain evidence="1 2">NBRC100155</strain>
    </source>
</reference>
<evidence type="ECO:0000313" key="2">
    <source>
        <dbReference type="Proteomes" id="UP000324022"/>
    </source>
</evidence>
<name>A0A5C3E6E7_9BASI</name>
<evidence type="ECO:0000313" key="1">
    <source>
        <dbReference type="EMBL" id="SPO26273.1"/>
    </source>
</evidence>
<accession>A0A5C3E6E7</accession>
<dbReference type="EMBL" id="OOIN01000013">
    <property type="protein sequence ID" value="SPO26273.1"/>
    <property type="molecule type" value="Genomic_DNA"/>
</dbReference>
<organism evidence="1 2">
    <name type="scientific">Ustilago trichophora</name>
    <dbReference type="NCBI Taxonomy" id="86804"/>
    <lineage>
        <taxon>Eukaryota</taxon>
        <taxon>Fungi</taxon>
        <taxon>Dikarya</taxon>
        <taxon>Basidiomycota</taxon>
        <taxon>Ustilaginomycotina</taxon>
        <taxon>Ustilaginomycetes</taxon>
        <taxon>Ustilaginales</taxon>
        <taxon>Ustilaginaceae</taxon>
        <taxon>Ustilago</taxon>
    </lineage>
</organism>
<dbReference type="AlphaFoldDB" id="A0A5C3E6E7"/>
<gene>
    <name evidence="1" type="ORF">UTRI_02549</name>
</gene>
<protein>
    <submittedName>
        <fullName evidence="1">Uncharacterized protein</fullName>
    </submittedName>
</protein>
<dbReference type="Proteomes" id="UP000324022">
    <property type="component" value="Unassembled WGS sequence"/>
</dbReference>
<keyword evidence="2" id="KW-1185">Reference proteome</keyword>
<sequence>MSEQAIPTGGWMNSAVQFSRCKLDTIVYEKHNSQSRTSLARASKSAPPVVLSELENMNMVEKLTTSRFFFFLVRLMEDLLPVHLDGTHLLQNGMPFSAVAKGGGINVGSPTLCASGTRTVP</sequence>
<proteinExistence type="predicted"/>